<protein>
    <submittedName>
        <fullName evidence="8">Ocs element-binding factor 1</fullName>
    </submittedName>
</protein>
<dbReference type="InterPro" id="IPR046347">
    <property type="entry name" value="bZIP_sf"/>
</dbReference>
<evidence type="ECO:0000313" key="9">
    <source>
        <dbReference type="Proteomes" id="UP000075243"/>
    </source>
</evidence>
<keyword evidence="5" id="KW-0539">Nucleus</keyword>
<evidence type="ECO:0000256" key="5">
    <source>
        <dbReference type="ARBA" id="ARBA00023242"/>
    </source>
</evidence>
<evidence type="ECO:0000256" key="7">
    <source>
        <dbReference type="SAM" id="MobiDB-lite"/>
    </source>
</evidence>
<dbReference type="PANTHER" id="PTHR45764">
    <property type="entry name" value="BZIP TRANSCRIPTION FACTOR 44"/>
    <property type="match status" value="1"/>
</dbReference>
<dbReference type="GO" id="GO:0003700">
    <property type="term" value="F:DNA-binding transcription factor activity"/>
    <property type="evidence" value="ECO:0007669"/>
    <property type="project" value="InterPro"/>
</dbReference>
<dbReference type="AlphaFoldDB" id="A0A151RYE1"/>
<keyword evidence="4" id="KW-0804">Transcription</keyword>
<dbReference type="SUPFAM" id="SSF57959">
    <property type="entry name" value="Leucine zipper domain"/>
    <property type="match status" value="1"/>
</dbReference>
<keyword evidence="2" id="KW-0805">Transcription regulation</keyword>
<gene>
    <name evidence="8" type="ORF">KK1_030768</name>
</gene>
<comment type="subcellular location">
    <subcellularLocation>
        <location evidence="1">Nucleus</location>
    </subcellularLocation>
</comment>
<sequence length="118" mass="13489">MASIQPCSSSGYNRDSQMEEKKTNKMLNCESAKRTRMRKQKQLENLNIEVNKLQGANKKLGECIKAKEEAYIESEAANNILRAQTKELADRLCFLNSITQVVKDNNHFSIEISRIKPL</sequence>
<keyword evidence="3" id="KW-0238">DNA-binding</keyword>
<keyword evidence="6" id="KW-0175">Coiled coil</keyword>
<evidence type="ECO:0000313" key="8">
    <source>
        <dbReference type="EMBL" id="KYP47573.1"/>
    </source>
</evidence>
<dbReference type="GO" id="GO:0045893">
    <property type="term" value="P:positive regulation of DNA-templated transcription"/>
    <property type="evidence" value="ECO:0007669"/>
    <property type="project" value="TreeGrafter"/>
</dbReference>
<dbReference type="InterPro" id="IPR045314">
    <property type="entry name" value="bZIP_plant_GBF1"/>
</dbReference>
<dbReference type="PANTHER" id="PTHR45764:SF34">
    <property type="entry name" value="BZIP TRANSCRIPTION FACTOR 53"/>
    <property type="match status" value="1"/>
</dbReference>
<dbReference type="STRING" id="3821.A0A151RYE1"/>
<evidence type="ECO:0000256" key="6">
    <source>
        <dbReference type="SAM" id="Coils"/>
    </source>
</evidence>
<dbReference type="GO" id="GO:0005634">
    <property type="term" value="C:nucleus"/>
    <property type="evidence" value="ECO:0007669"/>
    <property type="project" value="UniProtKB-SubCell"/>
</dbReference>
<name>A0A151RYE1_CAJCA</name>
<feature type="region of interest" description="Disordered" evidence="7">
    <location>
        <begin position="1"/>
        <end position="24"/>
    </location>
</feature>
<proteinExistence type="predicted"/>
<organism evidence="8 9">
    <name type="scientific">Cajanus cajan</name>
    <name type="common">Pigeon pea</name>
    <name type="synonym">Cajanus indicus</name>
    <dbReference type="NCBI Taxonomy" id="3821"/>
    <lineage>
        <taxon>Eukaryota</taxon>
        <taxon>Viridiplantae</taxon>
        <taxon>Streptophyta</taxon>
        <taxon>Embryophyta</taxon>
        <taxon>Tracheophyta</taxon>
        <taxon>Spermatophyta</taxon>
        <taxon>Magnoliopsida</taxon>
        <taxon>eudicotyledons</taxon>
        <taxon>Gunneridae</taxon>
        <taxon>Pentapetalae</taxon>
        <taxon>rosids</taxon>
        <taxon>fabids</taxon>
        <taxon>Fabales</taxon>
        <taxon>Fabaceae</taxon>
        <taxon>Papilionoideae</taxon>
        <taxon>50 kb inversion clade</taxon>
        <taxon>NPAAA clade</taxon>
        <taxon>indigoferoid/millettioid clade</taxon>
        <taxon>Phaseoleae</taxon>
        <taxon>Cajanus</taxon>
    </lineage>
</organism>
<evidence type="ECO:0000256" key="1">
    <source>
        <dbReference type="ARBA" id="ARBA00004123"/>
    </source>
</evidence>
<evidence type="ECO:0000256" key="3">
    <source>
        <dbReference type="ARBA" id="ARBA00023125"/>
    </source>
</evidence>
<dbReference type="EMBL" id="KQ483523">
    <property type="protein sequence ID" value="KYP47573.1"/>
    <property type="molecule type" value="Genomic_DNA"/>
</dbReference>
<reference evidence="8" key="1">
    <citation type="journal article" date="2012" name="Nat. Biotechnol.">
        <title>Draft genome sequence of pigeonpea (Cajanus cajan), an orphan legume crop of resource-poor farmers.</title>
        <authorList>
            <person name="Varshney R.K."/>
            <person name="Chen W."/>
            <person name="Li Y."/>
            <person name="Bharti A.K."/>
            <person name="Saxena R.K."/>
            <person name="Schlueter J.A."/>
            <person name="Donoghue M.T."/>
            <person name="Azam S."/>
            <person name="Fan G."/>
            <person name="Whaley A.M."/>
            <person name="Farmer A.D."/>
            <person name="Sheridan J."/>
            <person name="Iwata A."/>
            <person name="Tuteja R."/>
            <person name="Penmetsa R.V."/>
            <person name="Wu W."/>
            <person name="Upadhyaya H.D."/>
            <person name="Yang S.P."/>
            <person name="Shah T."/>
            <person name="Saxena K.B."/>
            <person name="Michael T."/>
            <person name="McCombie W.R."/>
            <person name="Yang B."/>
            <person name="Zhang G."/>
            <person name="Yang H."/>
            <person name="Wang J."/>
            <person name="Spillane C."/>
            <person name="Cook D.R."/>
            <person name="May G.D."/>
            <person name="Xu X."/>
            <person name="Jackson S.A."/>
        </authorList>
    </citation>
    <scope>NUCLEOTIDE SEQUENCE [LARGE SCALE GENOMIC DNA]</scope>
</reference>
<accession>A0A151RYE1</accession>
<keyword evidence="9" id="KW-1185">Reference proteome</keyword>
<dbReference type="Proteomes" id="UP000075243">
    <property type="component" value="Unassembled WGS sequence"/>
</dbReference>
<evidence type="ECO:0000256" key="4">
    <source>
        <dbReference type="ARBA" id="ARBA00023163"/>
    </source>
</evidence>
<evidence type="ECO:0000256" key="2">
    <source>
        <dbReference type="ARBA" id="ARBA00023015"/>
    </source>
</evidence>
<feature type="coiled-coil region" evidence="6">
    <location>
        <begin position="29"/>
        <end position="56"/>
    </location>
</feature>
<dbReference type="OrthoDB" id="551672at2759"/>
<feature type="compositionally biased region" description="Polar residues" evidence="7">
    <location>
        <begin position="1"/>
        <end position="15"/>
    </location>
</feature>
<dbReference type="GO" id="GO:0000976">
    <property type="term" value="F:transcription cis-regulatory region binding"/>
    <property type="evidence" value="ECO:0007669"/>
    <property type="project" value="TreeGrafter"/>
</dbReference>
<dbReference type="Gramene" id="C.cajan_28157.t">
    <property type="protein sequence ID" value="C.cajan_28157.t.cds1"/>
    <property type="gene ID" value="C.cajan_28157"/>
</dbReference>
<dbReference type="CDD" id="cd14702">
    <property type="entry name" value="bZIP_plant_GBF1"/>
    <property type="match status" value="1"/>
</dbReference>